<evidence type="ECO:0000313" key="3">
    <source>
        <dbReference type="EMBL" id="PIR82684.1"/>
    </source>
</evidence>
<keyword evidence="2" id="KW-0732">Signal</keyword>
<accession>A0A2H0U8F5</accession>
<name>A0A2H0U8F5_9BACT</name>
<reference evidence="4" key="1">
    <citation type="submission" date="2017-09" db="EMBL/GenBank/DDBJ databases">
        <title>Depth-based differentiation of microbial function through sediment-hosted aquifers and enrichment of novel symbionts in the deep terrestrial subsurface.</title>
        <authorList>
            <person name="Probst A.J."/>
            <person name="Ladd B."/>
            <person name="Jarett J.K."/>
            <person name="Geller-Mcgrath D.E."/>
            <person name="Sieber C.M.K."/>
            <person name="Emerson J.B."/>
            <person name="Anantharaman K."/>
            <person name="Thomas B.C."/>
            <person name="Malmstrom R."/>
            <person name="Stieglmeier M."/>
            <person name="Klingl A."/>
            <person name="Woyke T."/>
            <person name="Ryan C.M."/>
            <person name="Banfield J.F."/>
        </authorList>
    </citation>
    <scope>NUCLEOTIDE SEQUENCE [LARGE SCALE GENOMIC DNA]</scope>
</reference>
<evidence type="ECO:0000313" key="4">
    <source>
        <dbReference type="Proteomes" id="UP000231379"/>
    </source>
</evidence>
<feature type="chain" id="PRO_5013796111" evidence="2">
    <location>
        <begin position="32"/>
        <end position="239"/>
    </location>
</feature>
<proteinExistence type="predicted"/>
<gene>
    <name evidence="3" type="ORF">COU20_01115</name>
</gene>
<feature type="signal peptide" evidence="2">
    <location>
        <begin position="1"/>
        <end position="31"/>
    </location>
</feature>
<organism evidence="3 4">
    <name type="scientific">Candidatus Kaiserbacteria bacterium CG10_big_fil_rev_8_21_14_0_10_59_10</name>
    <dbReference type="NCBI Taxonomy" id="1974612"/>
    <lineage>
        <taxon>Bacteria</taxon>
        <taxon>Candidatus Kaiseribacteriota</taxon>
    </lineage>
</organism>
<dbReference type="Proteomes" id="UP000231379">
    <property type="component" value="Unassembled WGS sequence"/>
</dbReference>
<protein>
    <submittedName>
        <fullName evidence="3">Uncharacterized protein</fullName>
    </submittedName>
</protein>
<evidence type="ECO:0000256" key="2">
    <source>
        <dbReference type="SAM" id="SignalP"/>
    </source>
</evidence>
<sequence length="239" mass="24771">MARDMTGPSYRNLFVSLVSLTVALLASSAIAAWSGPSSSPPNENVPAPVNVGSGDQIKDGGLGVGALSVYGSGYIQNSLGIGVESPTSPLHVSGAARADMFCLGSSCIDSWASAGGGGESVWSTNGSSIYYSGGNVGIGTASPSQALEVTGNLSVPFIYDRNNTSYYLDPSSTSYVHNINSSNVYFRSIGLWASSLRLSQQLGSTINYGSNSCPSGYLMVGIVSLDTWSSEVKCRQILY</sequence>
<dbReference type="AlphaFoldDB" id="A0A2H0U8F5"/>
<feature type="region of interest" description="Disordered" evidence="1">
    <location>
        <begin position="33"/>
        <end position="52"/>
    </location>
</feature>
<evidence type="ECO:0000256" key="1">
    <source>
        <dbReference type="SAM" id="MobiDB-lite"/>
    </source>
</evidence>
<feature type="compositionally biased region" description="Low complexity" evidence="1">
    <location>
        <begin position="33"/>
        <end position="51"/>
    </location>
</feature>
<dbReference type="EMBL" id="PFBM01000008">
    <property type="protein sequence ID" value="PIR82684.1"/>
    <property type="molecule type" value="Genomic_DNA"/>
</dbReference>
<comment type="caution">
    <text evidence="3">The sequence shown here is derived from an EMBL/GenBank/DDBJ whole genome shotgun (WGS) entry which is preliminary data.</text>
</comment>